<dbReference type="Proteomes" id="UP000015106">
    <property type="component" value="Chromosome 1"/>
</dbReference>
<reference evidence="1" key="2">
    <citation type="submission" date="2018-03" db="EMBL/GenBank/DDBJ databases">
        <title>The Triticum urartu genome reveals the dynamic nature of wheat genome evolution.</title>
        <authorList>
            <person name="Ling H."/>
            <person name="Ma B."/>
            <person name="Shi X."/>
            <person name="Liu H."/>
            <person name="Dong L."/>
            <person name="Sun H."/>
            <person name="Cao Y."/>
            <person name="Gao Q."/>
            <person name="Zheng S."/>
            <person name="Li Y."/>
            <person name="Yu Y."/>
            <person name="Du H."/>
            <person name="Qi M."/>
            <person name="Li Y."/>
            <person name="Yu H."/>
            <person name="Cui Y."/>
            <person name="Wang N."/>
            <person name="Chen C."/>
            <person name="Wu H."/>
            <person name="Zhao Y."/>
            <person name="Zhang J."/>
            <person name="Li Y."/>
            <person name="Zhou W."/>
            <person name="Zhang B."/>
            <person name="Hu W."/>
            <person name="Eijk M."/>
            <person name="Tang J."/>
            <person name="Witsenboer H."/>
            <person name="Zhao S."/>
            <person name="Li Z."/>
            <person name="Zhang A."/>
            <person name="Wang D."/>
            <person name="Liang C."/>
        </authorList>
    </citation>
    <scope>NUCLEOTIDE SEQUENCE [LARGE SCALE GENOMIC DNA]</scope>
    <source>
        <strain evidence="1">cv. G1812</strain>
    </source>
</reference>
<accession>A0A8R7P709</accession>
<reference evidence="2" key="1">
    <citation type="journal article" date="2013" name="Nature">
        <title>Draft genome of the wheat A-genome progenitor Triticum urartu.</title>
        <authorList>
            <person name="Ling H.Q."/>
            <person name="Zhao S."/>
            <person name="Liu D."/>
            <person name="Wang J."/>
            <person name="Sun H."/>
            <person name="Zhang C."/>
            <person name="Fan H."/>
            <person name="Li D."/>
            <person name="Dong L."/>
            <person name="Tao Y."/>
            <person name="Gao C."/>
            <person name="Wu H."/>
            <person name="Li Y."/>
            <person name="Cui Y."/>
            <person name="Guo X."/>
            <person name="Zheng S."/>
            <person name="Wang B."/>
            <person name="Yu K."/>
            <person name="Liang Q."/>
            <person name="Yang W."/>
            <person name="Lou X."/>
            <person name="Chen J."/>
            <person name="Feng M."/>
            <person name="Jian J."/>
            <person name="Zhang X."/>
            <person name="Luo G."/>
            <person name="Jiang Y."/>
            <person name="Liu J."/>
            <person name="Wang Z."/>
            <person name="Sha Y."/>
            <person name="Zhang B."/>
            <person name="Wu H."/>
            <person name="Tang D."/>
            <person name="Shen Q."/>
            <person name="Xue P."/>
            <person name="Zou S."/>
            <person name="Wang X."/>
            <person name="Liu X."/>
            <person name="Wang F."/>
            <person name="Yang Y."/>
            <person name="An X."/>
            <person name="Dong Z."/>
            <person name="Zhang K."/>
            <person name="Zhang X."/>
            <person name="Luo M.C."/>
            <person name="Dvorak J."/>
            <person name="Tong Y."/>
            <person name="Wang J."/>
            <person name="Yang H."/>
            <person name="Li Z."/>
            <person name="Wang D."/>
            <person name="Zhang A."/>
            <person name="Wang J."/>
        </authorList>
    </citation>
    <scope>NUCLEOTIDE SEQUENCE</scope>
    <source>
        <strain evidence="2">cv. G1812</strain>
    </source>
</reference>
<evidence type="ECO:0000313" key="1">
    <source>
        <dbReference type="EnsemblPlants" id="TuG1812G0100002851.01.T01.cds448786"/>
    </source>
</evidence>
<dbReference type="AlphaFoldDB" id="A0A8R7P709"/>
<dbReference type="Gramene" id="TuG1812G0100002851.01.T01">
    <property type="protein sequence ID" value="TuG1812G0100002851.01.T01.cds448786"/>
    <property type="gene ID" value="TuG1812G0100002851.01"/>
</dbReference>
<keyword evidence="2" id="KW-1185">Reference proteome</keyword>
<proteinExistence type="predicted"/>
<sequence>MEDPLNYSSFPWQSFLMSTRSGNTHTRRASSAHLSMGFFICISTSNDTGDRYPHKDRTGHWITIDRAISSWFSVSRLSVCSYRLASASQKSSE</sequence>
<reference evidence="1" key="3">
    <citation type="submission" date="2022-06" db="UniProtKB">
        <authorList>
            <consortium name="EnsemblPlants"/>
        </authorList>
    </citation>
    <scope>IDENTIFICATION</scope>
</reference>
<dbReference type="EnsemblPlants" id="TuG1812G0100002851.01.T01">
    <property type="protein sequence ID" value="TuG1812G0100002851.01.T01.cds448786"/>
    <property type="gene ID" value="TuG1812G0100002851.01"/>
</dbReference>
<name>A0A8R7P709_TRIUA</name>
<organism evidence="1 2">
    <name type="scientific">Triticum urartu</name>
    <name type="common">Red wild einkorn</name>
    <name type="synonym">Crithodium urartu</name>
    <dbReference type="NCBI Taxonomy" id="4572"/>
    <lineage>
        <taxon>Eukaryota</taxon>
        <taxon>Viridiplantae</taxon>
        <taxon>Streptophyta</taxon>
        <taxon>Embryophyta</taxon>
        <taxon>Tracheophyta</taxon>
        <taxon>Spermatophyta</taxon>
        <taxon>Magnoliopsida</taxon>
        <taxon>Liliopsida</taxon>
        <taxon>Poales</taxon>
        <taxon>Poaceae</taxon>
        <taxon>BOP clade</taxon>
        <taxon>Pooideae</taxon>
        <taxon>Triticodae</taxon>
        <taxon>Triticeae</taxon>
        <taxon>Triticinae</taxon>
        <taxon>Triticum</taxon>
    </lineage>
</organism>
<evidence type="ECO:0000313" key="2">
    <source>
        <dbReference type="Proteomes" id="UP000015106"/>
    </source>
</evidence>
<protein>
    <submittedName>
        <fullName evidence="1">Uncharacterized protein</fullName>
    </submittedName>
</protein>